<organism evidence="2 3">
    <name type="scientific">Actinomadura meyerae</name>
    <dbReference type="NCBI Taxonomy" id="240840"/>
    <lineage>
        <taxon>Bacteria</taxon>
        <taxon>Bacillati</taxon>
        <taxon>Actinomycetota</taxon>
        <taxon>Actinomycetes</taxon>
        <taxon>Streptosporangiales</taxon>
        <taxon>Thermomonosporaceae</taxon>
        <taxon>Actinomadura</taxon>
    </lineage>
</organism>
<dbReference type="AlphaFoldDB" id="A0A239NNQ0"/>
<reference evidence="2 3" key="1">
    <citation type="submission" date="2017-06" db="EMBL/GenBank/DDBJ databases">
        <authorList>
            <person name="Kim H.J."/>
            <person name="Triplett B.A."/>
        </authorList>
    </citation>
    <scope>NUCLEOTIDE SEQUENCE [LARGE SCALE GENOMIC DNA]</scope>
    <source>
        <strain evidence="2 3">DSM 44715</strain>
    </source>
</reference>
<keyword evidence="1" id="KW-1133">Transmembrane helix</keyword>
<keyword evidence="3" id="KW-1185">Reference proteome</keyword>
<feature type="transmembrane region" description="Helical" evidence="1">
    <location>
        <begin position="175"/>
        <end position="194"/>
    </location>
</feature>
<feature type="transmembrane region" description="Helical" evidence="1">
    <location>
        <begin position="23"/>
        <end position="45"/>
    </location>
</feature>
<feature type="transmembrane region" description="Helical" evidence="1">
    <location>
        <begin position="138"/>
        <end position="155"/>
    </location>
</feature>
<evidence type="ECO:0000256" key="1">
    <source>
        <dbReference type="SAM" id="Phobius"/>
    </source>
</evidence>
<evidence type="ECO:0000313" key="2">
    <source>
        <dbReference type="EMBL" id="SNT56506.1"/>
    </source>
</evidence>
<sequence length="211" mass="22541">MSEVPGGVSDTSWWTWSKGDSRILEAVVGVAWLLVGLFDGLVPILGVTGLLSPTDTRQVHIEDLTQVPEAASADGVRLRGTHTAELSLPHPDLAERLLLVLPGLAQTALLLVILGLLFRMMRTLRDGDLFVTQNTRRLAVIAVAILSMAIVVPLVDTVTTHLLVRGTALASEVPTTFELSGSYLLLGFLTAAAAEAFRQGSRLRADTQGLV</sequence>
<dbReference type="Pfam" id="PF11188">
    <property type="entry name" value="DUF2975"/>
    <property type="match status" value="1"/>
</dbReference>
<gene>
    <name evidence="2" type="ORF">SAMN05443665_104541</name>
</gene>
<feature type="transmembrane region" description="Helical" evidence="1">
    <location>
        <begin position="97"/>
        <end position="118"/>
    </location>
</feature>
<dbReference type="EMBL" id="FZOR01000045">
    <property type="protein sequence ID" value="SNT56506.1"/>
    <property type="molecule type" value="Genomic_DNA"/>
</dbReference>
<dbReference type="InterPro" id="IPR021354">
    <property type="entry name" value="DUF2975"/>
</dbReference>
<protein>
    <recommendedName>
        <fullName evidence="4">DUF2975 domain-containing protein</fullName>
    </recommendedName>
</protein>
<dbReference type="OrthoDB" id="3431510at2"/>
<dbReference type="Proteomes" id="UP000198318">
    <property type="component" value="Unassembled WGS sequence"/>
</dbReference>
<accession>A0A239NNQ0</accession>
<keyword evidence="1" id="KW-0472">Membrane</keyword>
<evidence type="ECO:0008006" key="4">
    <source>
        <dbReference type="Google" id="ProtNLM"/>
    </source>
</evidence>
<proteinExistence type="predicted"/>
<keyword evidence="1" id="KW-0812">Transmembrane</keyword>
<name>A0A239NNQ0_9ACTN</name>
<evidence type="ECO:0000313" key="3">
    <source>
        <dbReference type="Proteomes" id="UP000198318"/>
    </source>
</evidence>